<accession>G0JLG1</accession>
<organism evidence="1 2">
    <name type="scientific">Acidithiobacillus ferrivorans SS3</name>
    <dbReference type="NCBI Taxonomy" id="743299"/>
    <lineage>
        <taxon>Bacteria</taxon>
        <taxon>Pseudomonadati</taxon>
        <taxon>Pseudomonadota</taxon>
        <taxon>Acidithiobacillia</taxon>
        <taxon>Acidithiobacillales</taxon>
        <taxon>Acidithiobacillaceae</taxon>
        <taxon>Acidithiobacillus</taxon>
    </lineage>
</organism>
<dbReference type="Proteomes" id="UP000009220">
    <property type="component" value="Chromosome"/>
</dbReference>
<protein>
    <recommendedName>
        <fullName evidence="3">Protein mobD</fullName>
    </recommendedName>
</protein>
<gene>
    <name evidence="1" type="ORF">Acife_0715</name>
</gene>
<sequence length="228" mass="25387">MNNVFYVGGSKGGVGKSVVSIAVADLLISRGLNPVIVETDTANPDVGSMYNKFAFFADLDDRDGWLRMIAHIEANADRPFLINSAARANTGLEKYGRDLFFDSLVALGRECTAFWVTNRTKDSVTMLADFLEMSAGVVPVHAVRNMYFGAAQKFELLNTSKTLEAAIKTGGTVLDFPDLADRVYEKLNVQRWTVEHALEPEMLSIGDKVELMRWRREANRCFEEVIHA</sequence>
<dbReference type="Gene3D" id="3.40.50.300">
    <property type="entry name" value="P-loop containing nucleotide triphosphate hydrolases"/>
    <property type="match status" value="1"/>
</dbReference>
<dbReference type="eggNOG" id="COG1192">
    <property type="taxonomic scope" value="Bacteria"/>
</dbReference>
<dbReference type="EMBL" id="CP002985">
    <property type="protein sequence ID" value="AEM46913.1"/>
    <property type="molecule type" value="Genomic_DNA"/>
</dbReference>
<evidence type="ECO:0008006" key="3">
    <source>
        <dbReference type="Google" id="ProtNLM"/>
    </source>
</evidence>
<proteinExistence type="predicted"/>
<dbReference type="STRING" id="743299.Acife_0715"/>
<evidence type="ECO:0000313" key="1">
    <source>
        <dbReference type="EMBL" id="AEM46913.1"/>
    </source>
</evidence>
<evidence type="ECO:0000313" key="2">
    <source>
        <dbReference type="Proteomes" id="UP000009220"/>
    </source>
</evidence>
<dbReference type="SUPFAM" id="SSF52540">
    <property type="entry name" value="P-loop containing nucleoside triphosphate hydrolases"/>
    <property type="match status" value="1"/>
</dbReference>
<dbReference type="HOGENOM" id="CLU_095602_0_0_6"/>
<reference evidence="1 2" key="1">
    <citation type="journal article" date="2011" name="J. Bacteriol.">
        <title>Draft genome of the psychrotolerant acidophile Acidithiobacillus ferrivorans SS3.</title>
        <authorList>
            <person name="Liljeqvist M."/>
            <person name="Valdes J."/>
            <person name="Holmes D.S."/>
            <person name="Dopson M."/>
        </authorList>
    </citation>
    <scope>NUCLEOTIDE SEQUENCE [LARGE SCALE GENOMIC DNA]</scope>
    <source>
        <strain evidence="1 2">SS3</strain>
    </source>
</reference>
<dbReference type="RefSeq" id="WP_014028182.1">
    <property type="nucleotide sequence ID" value="NC_015942.1"/>
</dbReference>
<dbReference type="KEGG" id="afi:Acife_0715"/>
<dbReference type="InterPro" id="IPR027417">
    <property type="entry name" value="P-loop_NTPase"/>
</dbReference>
<dbReference type="AlphaFoldDB" id="G0JLG1"/>
<name>G0JLG1_9PROT</name>